<proteinExistence type="predicted"/>
<feature type="non-terminal residue" evidence="1">
    <location>
        <position position="66"/>
    </location>
</feature>
<gene>
    <name evidence="1" type="ORF">SPELUC_LOCUS17491</name>
</gene>
<sequence length="66" mass="7859">MNFEQLYILVYNCLHDIGAKKNEKKVFEYYMKAFELVNLVVGLVCTTSCRVDQDYNKAFEYYKKSV</sequence>
<protein>
    <submittedName>
        <fullName evidence="1">10045_t:CDS:1</fullName>
    </submittedName>
</protein>
<evidence type="ECO:0000313" key="2">
    <source>
        <dbReference type="Proteomes" id="UP000789366"/>
    </source>
</evidence>
<name>A0ACA9RHL9_9GLOM</name>
<dbReference type="EMBL" id="CAJVPW010072071">
    <property type="protein sequence ID" value="CAG8794065.1"/>
    <property type="molecule type" value="Genomic_DNA"/>
</dbReference>
<comment type="caution">
    <text evidence="1">The sequence shown here is derived from an EMBL/GenBank/DDBJ whole genome shotgun (WGS) entry which is preliminary data.</text>
</comment>
<accession>A0ACA9RHL9</accession>
<reference evidence="1" key="1">
    <citation type="submission" date="2021-06" db="EMBL/GenBank/DDBJ databases">
        <authorList>
            <person name="Kallberg Y."/>
            <person name="Tangrot J."/>
            <person name="Rosling A."/>
        </authorList>
    </citation>
    <scope>NUCLEOTIDE SEQUENCE</scope>
    <source>
        <strain evidence="1">28 12/20/2015</strain>
    </source>
</reference>
<dbReference type="Proteomes" id="UP000789366">
    <property type="component" value="Unassembled WGS sequence"/>
</dbReference>
<evidence type="ECO:0000313" key="1">
    <source>
        <dbReference type="EMBL" id="CAG8794065.1"/>
    </source>
</evidence>
<organism evidence="1 2">
    <name type="scientific">Cetraspora pellucida</name>
    <dbReference type="NCBI Taxonomy" id="1433469"/>
    <lineage>
        <taxon>Eukaryota</taxon>
        <taxon>Fungi</taxon>
        <taxon>Fungi incertae sedis</taxon>
        <taxon>Mucoromycota</taxon>
        <taxon>Glomeromycotina</taxon>
        <taxon>Glomeromycetes</taxon>
        <taxon>Diversisporales</taxon>
        <taxon>Gigasporaceae</taxon>
        <taxon>Cetraspora</taxon>
    </lineage>
</organism>
<keyword evidence="2" id="KW-1185">Reference proteome</keyword>